<name>A0ABN0WYG8_9ALTE</name>
<keyword evidence="2" id="KW-1185">Reference proteome</keyword>
<dbReference type="InterPro" id="IPR025294">
    <property type="entry name" value="DUF4156"/>
</dbReference>
<reference evidence="1 2" key="1">
    <citation type="journal article" date="2019" name="Int. J. Syst. Evol. Microbiol.">
        <title>The Global Catalogue of Microorganisms (GCM) 10K type strain sequencing project: providing services to taxonomists for standard genome sequencing and annotation.</title>
        <authorList>
            <consortium name="The Broad Institute Genomics Platform"/>
            <consortium name="The Broad Institute Genome Sequencing Center for Infectious Disease"/>
            <person name="Wu L."/>
            <person name="Ma J."/>
        </authorList>
    </citation>
    <scope>NUCLEOTIDE SEQUENCE [LARGE SCALE GENOMIC DNA]</scope>
    <source>
        <strain evidence="1 2">JCM 13378</strain>
    </source>
</reference>
<sequence length="103" mass="11207">MKLLNGIFPLLVLSGCASVESVPGADAVVLLEKHQLADCQRLGSANAQVLDKIAFVERDQEKMAAELLKLGQNEAVKLGGNALTVDSDIQHGSRRFVVYRCQW</sequence>
<evidence type="ECO:0008006" key="3">
    <source>
        <dbReference type="Google" id="ProtNLM"/>
    </source>
</evidence>
<protein>
    <recommendedName>
        <fullName evidence="3">Lipoprotein</fullName>
    </recommendedName>
</protein>
<evidence type="ECO:0000313" key="2">
    <source>
        <dbReference type="Proteomes" id="UP001501757"/>
    </source>
</evidence>
<dbReference type="Pfam" id="PF13698">
    <property type="entry name" value="DUF4156"/>
    <property type="match status" value="1"/>
</dbReference>
<comment type="caution">
    <text evidence="1">The sequence shown here is derived from an EMBL/GenBank/DDBJ whole genome shotgun (WGS) entry which is preliminary data.</text>
</comment>
<dbReference type="PROSITE" id="PS51257">
    <property type="entry name" value="PROKAR_LIPOPROTEIN"/>
    <property type="match status" value="1"/>
</dbReference>
<proteinExistence type="predicted"/>
<accession>A0ABN0WYG8</accession>
<evidence type="ECO:0000313" key="1">
    <source>
        <dbReference type="EMBL" id="GAA0350391.1"/>
    </source>
</evidence>
<dbReference type="EMBL" id="BAAAEI010000006">
    <property type="protein sequence ID" value="GAA0350391.1"/>
    <property type="molecule type" value="Genomic_DNA"/>
</dbReference>
<organism evidence="1 2">
    <name type="scientific">Bowmanella denitrificans</name>
    <dbReference type="NCBI Taxonomy" id="366582"/>
    <lineage>
        <taxon>Bacteria</taxon>
        <taxon>Pseudomonadati</taxon>
        <taxon>Pseudomonadota</taxon>
        <taxon>Gammaproteobacteria</taxon>
        <taxon>Alteromonadales</taxon>
        <taxon>Alteromonadaceae</taxon>
        <taxon>Bowmanella</taxon>
    </lineage>
</organism>
<dbReference type="Proteomes" id="UP001501757">
    <property type="component" value="Unassembled WGS sequence"/>
</dbReference>
<gene>
    <name evidence="1" type="ORF">GCM10009092_13470</name>
</gene>
<dbReference type="RefSeq" id="WP_343843285.1">
    <property type="nucleotide sequence ID" value="NZ_BAAAEI010000006.1"/>
</dbReference>